<keyword evidence="1" id="KW-1133">Transmembrane helix</keyword>
<organism evidence="2 4">
    <name type="scientific">Streptococcus acidominimus</name>
    <dbReference type="NCBI Taxonomy" id="1326"/>
    <lineage>
        <taxon>Bacteria</taxon>
        <taxon>Bacillati</taxon>
        <taxon>Bacillota</taxon>
        <taxon>Bacilli</taxon>
        <taxon>Lactobacillales</taxon>
        <taxon>Streptococcaceae</taxon>
        <taxon>Streptococcus</taxon>
    </lineage>
</organism>
<dbReference type="Proteomes" id="UP000186437">
    <property type="component" value="Unassembled WGS sequence"/>
</dbReference>
<dbReference type="Proteomes" id="UP000255213">
    <property type="component" value="Unassembled WGS sequence"/>
</dbReference>
<feature type="transmembrane region" description="Helical" evidence="1">
    <location>
        <begin position="45"/>
        <end position="63"/>
    </location>
</feature>
<keyword evidence="1" id="KW-0472">Membrane</keyword>
<keyword evidence="1" id="KW-0812">Transmembrane</keyword>
<sequence length="93" mass="10584">MLKRIKVIGNKYSPHVIGIILFIWIALLLLPGQYLGENYFIRNKILLDIFPVIGVLLIVLSALCKNIKYLILGISLLFAFYLTMLLGYLFLGV</sequence>
<feature type="transmembrane region" description="Helical" evidence="1">
    <location>
        <begin position="12"/>
        <end position="33"/>
    </location>
</feature>
<feature type="transmembrane region" description="Helical" evidence="1">
    <location>
        <begin position="70"/>
        <end position="91"/>
    </location>
</feature>
<reference evidence="3 5" key="3">
    <citation type="submission" date="2018-06" db="EMBL/GenBank/DDBJ databases">
        <authorList>
            <consortium name="Pathogen Informatics"/>
            <person name="Doyle S."/>
        </authorList>
    </citation>
    <scope>NUCLEOTIDE SEQUENCE [LARGE SCALE GENOMIC DNA]</scope>
    <source>
        <strain evidence="3 5">NCTC12957</strain>
    </source>
</reference>
<dbReference type="EMBL" id="MSJL01000008">
    <property type="protein sequence ID" value="OLF50284.1"/>
    <property type="molecule type" value="Genomic_DNA"/>
</dbReference>
<dbReference type="AlphaFoldDB" id="A0A1Q8EER4"/>
<evidence type="ECO:0000313" key="2">
    <source>
        <dbReference type="EMBL" id="OLF50284.1"/>
    </source>
</evidence>
<keyword evidence="4" id="KW-1185">Reference proteome</keyword>
<reference evidence="4" key="1">
    <citation type="submission" date="2016-12" db="EMBL/GenBank/DDBJ databases">
        <authorList>
            <person name="Gulvik C.A."/>
        </authorList>
    </citation>
    <scope>NUCLEOTIDE SEQUENCE [LARGE SCALE GENOMIC DNA]</scope>
    <source>
        <strain evidence="4">ATCC 51725</strain>
    </source>
</reference>
<evidence type="ECO:0000313" key="3">
    <source>
        <dbReference type="EMBL" id="SUN06924.1"/>
    </source>
</evidence>
<evidence type="ECO:0000313" key="5">
    <source>
        <dbReference type="Proteomes" id="UP000255213"/>
    </source>
</evidence>
<evidence type="ECO:0000313" key="4">
    <source>
        <dbReference type="Proteomes" id="UP000186437"/>
    </source>
</evidence>
<protein>
    <recommendedName>
        <fullName evidence="6">SpeK</fullName>
    </recommendedName>
</protein>
<accession>A0A1Q8EER4</accession>
<evidence type="ECO:0000256" key="1">
    <source>
        <dbReference type="SAM" id="Phobius"/>
    </source>
</evidence>
<proteinExistence type="predicted"/>
<dbReference type="EMBL" id="UHEN01000001">
    <property type="protein sequence ID" value="SUN06924.1"/>
    <property type="molecule type" value="Genomic_DNA"/>
</dbReference>
<gene>
    <name evidence="2" type="ORF">BU200_02650</name>
    <name evidence="3" type="ORF">NCTC12957_00906</name>
</gene>
<reference evidence="2" key="2">
    <citation type="submission" date="2016-12" db="EMBL/GenBank/DDBJ databases">
        <authorList>
            <person name="Song W.-J."/>
            <person name="Kurnit D.M."/>
        </authorList>
    </citation>
    <scope>NUCLEOTIDE SEQUENCE [LARGE SCALE GENOMIC DNA]</scope>
    <source>
        <strain evidence="2">ATCC 51725</strain>
    </source>
</reference>
<evidence type="ECO:0008006" key="6">
    <source>
        <dbReference type="Google" id="ProtNLM"/>
    </source>
</evidence>
<name>A0A1Q8EER4_STRAI</name>